<gene>
    <name evidence="2" type="ORF">CFH99_07750</name>
</gene>
<accession>A0ABX7PI79</accession>
<keyword evidence="3" id="KW-1185">Reference proteome</keyword>
<dbReference type="Proteomes" id="UP000662818">
    <property type="component" value="Chromosome"/>
</dbReference>
<name>A0ABX7PI79_9ACTN</name>
<evidence type="ECO:0008006" key="4">
    <source>
        <dbReference type="Google" id="ProtNLM"/>
    </source>
</evidence>
<dbReference type="EMBL" id="CP022295">
    <property type="protein sequence ID" value="QSR25516.1"/>
    <property type="molecule type" value="Genomic_DNA"/>
</dbReference>
<reference evidence="2 3" key="1">
    <citation type="submission" date="2017-06" db="EMBL/GenBank/DDBJ databases">
        <title>Complete Genome Sequence of the Soil Carbazole-Degrading Bacterium Nocardioides aromaticivorans IC177.</title>
        <authorList>
            <person name="Vejarano F."/>
            <person name="Suzuki-Minakuchi C."/>
            <person name="Ohtsubo Y."/>
            <person name="Tsuda M."/>
            <person name="Okada K."/>
            <person name="Nojiri H."/>
        </authorList>
    </citation>
    <scope>NUCLEOTIDE SEQUENCE [LARGE SCALE GENOMIC DNA]</scope>
    <source>
        <strain evidence="2 3">IC177</strain>
    </source>
</reference>
<dbReference type="SUPFAM" id="SSF49842">
    <property type="entry name" value="TNF-like"/>
    <property type="match status" value="1"/>
</dbReference>
<feature type="region of interest" description="Disordered" evidence="1">
    <location>
        <begin position="219"/>
        <end position="240"/>
    </location>
</feature>
<protein>
    <recommendedName>
        <fullName evidence="4">Minor tail protein</fullName>
    </recommendedName>
</protein>
<evidence type="ECO:0000313" key="2">
    <source>
        <dbReference type="EMBL" id="QSR25516.1"/>
    </source>
</evidence>
<organism evidence="2 3">
    <name type="scientific">Nocardioides aromaticivorans</name>
    <dbReference type="NCBI Taxonomy" id="200618"/>
    <lineage>
        <taxon>Bacteria</taxon>
        <taxon>Bacillati</taxon>
        <taxon>Actinomycetota</taxon>
        <taxon>Actinomycetes</taxon>
        <taxon>Propionibacteriales</taxon>
        <taxon>Nocardioidaceae</taxon>
        <taxon>Nocardioides</taxon>
    </lineage>
</organism>
<evidence type="ECO:0000313" key="3">
    <source>
        <dbReference type="Proteomes" id="UP000662818"/>
    </source>
</evidence>
<dbReference type="Gene3D" id="2.60.120.40">
    <property type="match status" value="1"/>
</dbReference>
<evidence type="ECO:0000256" key="1">
    <source>
        <dbReference type="SAM" id="MobiDB-lite"/>
    </source>
</evidence>
<dbReference type="InterPro" id="IPR008983">
    <property type="entry name" value="Tumour_necrosis_fac-like_dom"/>
</dbReference>
<dbReference type="RefSeq" id="WP_207009719.1">
    <property type="nucleotide sequence ID" value="NZ_CP022295.1"/>
</dbReference>
<proteinExistence type="predicted"/>
<sequence length="490" mass="51872">MSRRTVTRPEVRVGGFWLSTIAPQGWGQLRHATRKNGAWQVSWTIPNTRTWRHPALVYGAPVELMLGPICLAAAALDEPDWDAGEFVALGACRDGETAVSITGAGATTTKPNTAIDAAIARGVVSWTRVGDFGTTAVGDIDSGGGLVTLQSVLDAWAQENDSNWAVDNQRNLIIAPTDETTIDWLIVPGSGVLGSAAEERVDRVFVRYIATNGTRATASYPATTPTGGVEKPVDITDRGPMTSTKATSIATGMWTDLQGRSGWTNGLTLKGGQVTTLGGVEADLALIKAGDTVRLLGVPDQRGVALHTDIVIGDTEYDWEEDEIQVNPEGMAARDVESVLEQVGNLAVDAMTRASASSGFGHVERTKTTPQSMNNNAWTTAQFGNDILTDGMTYSTGVLTADRAGRYNVHGYVQWASNTTGRRLLRVIKNGAEVESVEVPPVTGGNVTRIRIGVIVALDVGDTVAVQGFQDSGAALDITAASRLTIEQIA</sequence>